<dbReference type="Proteomes" id="UP000266568">
    <property type="component" value="Unassembled WGS sequence"/>
</dbReference>
<dbReference type="RefSeq" id="WP_119036761.1">
    <property type="nucleotide sequence ID" value="NZ_QXDC01000004.1"/>
</dbReference>
<evidence type="ECO:0000313" key="2">
    <source>
        <dbReference type="EMBL" id="RIA37454.1"/>
    </source>
</evidence>
<gene>
    <name evidence="2" type="ORF">DFR49_3339</name>
</gene>
<keyword evidence="1" id="KW-0175">Coiled coil</keyword>
<keyword evidence="3" id="KW-1185">Reference proteome</keyword>
<accession>A0A397NUR7</accession>
<dbReference type="AlphaFoldDB" id="A0A397NUR7"/>
<dbReference type="EMBL" id="QXDC01000004">
    <property type="protein sequence ID" value="RIA37454.1"/>
    <property type="molecule type" value="Genomic_DNA"/>
</dbReference>
<protein>
    <submittedName>
        <fullName evidence="2">Uncharacterized protein</fullName>
    </submittedName>
</protein>
<name>A0A397NUR7_9SPHN</name>
<sequence>MARFQKLNDALARMEARLDELEAQGVDITKLPKTNSPLARKIKAASRRERERFVVRQERGVAAAATAATAFFIGQAVRCRRGEGKVVEVAPNAISIDLNGSVIWITPTMVQAL</sequence>
<evidence type="ECO:0000313" key="3">
    <source>
        <dbReference type="Proteomes" id="UP000266568"/>
    </source>
</evidence>
<evidence type="ECO:0000256" key="1">
    <source>
        <dbReference type="SAM" id="Coils"/>
    </source>
</evidence>
<organism evidence="2 3">
    <name type="scientific">Hephaestia caeni</name>
    <dbReference type="NCBI Taxonomy" id="645617"/>
    <lineage>
        <taxon>Bacteria</taxon>
        <taxon>Pseudomonadati</taxon>
        <taxon>Pseudomonadota</taxon>
        <taxon>Alphaproteobacteria</taxon>
        <taxon>Sphingomonadales</taxon>
        <taxon>Sphingomonadaceae</taxon>
        <taxon>Hephaestia</taxon>
    </lineage>
</organism>
<reference evidence="2 3" key="1">
    <citation type="submission" date="2018-08" db="EMBL/GenBank/DDBJ databases">
        <title>Genomic Encyclopedia of Type Strains, Phase IV (KMG-IV): sequencing the most valuable type-strain genomes for metagenomic binning, comparative biology and taxonomic classification.</title>
        <authorList>
            <person name="Goeker M."/>
        </authorList>
    </citation>
    <scope>NUCLEOTIDE SEQUENCE [LARGE SCALE GENOMIC DNA]</scope>
    <source>
        <strain evidence="2 3">DSM 25527</strain>
    </source>
</reference>
<proteinExistence type="predicted"/>
<feature type="coiled-coil region" evidence="1">
    <location>
        <begin position="4"/>
        <end position="31"/>
    </location>
</feature>
<comment type="caution">
    <text evidence="2">The sequence shown here is derived from an EMBL/GenBank/DDBJ whole genome shotgun (WGS) entry which is preliminary data.</text>
</comment>